<evidence type="ECO:0000313" key="2">
    <source>
        <dbReference type="Proteomes" id="UP000637423"/>
    </source>
</evidence>
<reference evidence="1" key="1">
    <citation type="journal article" date="2014" name="Int. J. Syst. Evol. Microbiol.">
        <title>Complete genome sequence of Corynebacterium casei LMG S-19264T (=DSM 44701T), isolated from a smear-ripened cheese.</title>
        <authorList>
            <consortium name="US DOE Joint Genome Institute (JGI-PGF)"/>
            <person name="Walter F."/>
            <person name="Albersmeier A."/>
            <person name="Kalinowski J."/>
            <person name="Ruckert C."/>
        </authorList>
    </citation>
    <scope>NUCLEOTIDE SEQUENCE</scope>
    <source>
        <strain evidence="1">CGMCC 1.10998</strain>
    </source>
</reference>
<name>A0A916XL01_9BURK</name>
<dbReference type="Proteomes" id="UP000637423">
    <property type="component" value="Unassembled WGS sequence"/>
</dbReference>
<proteinExistence type="predicted"/>
<protein>
    <submittedName>
        <fullName evidence="1">Uncharacterized protein</fullName>
    </submittedName>
</protein>
<sequence>MAQGAGDCGSQGFAGLNYVTRDLTLNRMREFAVSILTYRGCGTDFASTGN</sequence>
<comment type="caution">
    <text evidence="1">The sequence shown here is derived from an EMBL/GenBank/DDBJ whole genome shotgun (WGS) entry which is preliminary data.</text>
</comment>
<keyword evidence="2" id="KW-1185">Reference proteome</keyword>
<organism evidence="1 2">
    <name type="scientific">Undibacterium terreum</name>
    <dbReference type="NCBI Taxonomy" id="1224302"/>
    <lineage>
        <taxon>Bacteria</taxon>
        <taxon>Pseudomonadati</taxon>
        <taxon>Pseudomonadota</taxon>
        <taxon>Betaproteobacteria</taxon>
        <taxon>Burkholderiales</taxon>
        <taxon>Oxalobacteraceae</taxon>
        <taxon>Undibacterium</taxon>
    </lineage>
</organism>
<gene>
    <name evidence="1" type="ORF">GCM10011396_27370</name>
</gene>
<dbReference type="EMBL" id="BMED01000002">
    <property type="protein sequence ID" value="GGC78709.1"/>
    <property type="molecule type" value="Genomic_DNA"/>
</dbReference>
<evidence type="ECO:0000313" key="1">
    <source>
        <dbReference type="EMBL" id="GGC78709.1"/>
    </source>
</evidence>
<dbReference type="AlphaFoldDB" id="A0A916XL01"/>
<accession>A0A916XL01</accession>
<reference evidence="1" key="2">
    <citation type="submission" date="2020-09" db="EMBL/GenBank/DDBJ databases">
        <authorList>
            <person name="Sun Q."/>
            <person name="Zhou Y."/>
        </authorList>
    </citation>
    <scope>NUCLEOTIDE SEQUENCE</scope>
    <source>
        <strain evidence="1">CGMCC 1.10998</strain>
    </source>
</reference>